<dbReference type="PANTHER" id="PTHR44757:SF2">
    <property type="entry name" value="BIOFILM ARCHITECTURE MAINTENANCE PROTEIN MBAA"/>
    <property type="match status" value="1"/>
</dbReference>
<protein>
    <submittedName>
        <fullName evidence="6">Two-component system response regulator</fullName>
    </submittedName>
</protein>
<evidence type="ECO:0000259" key="4">
    <source>
        <dbReference type="PROSITE" id="PS50883"/>
    </source>
</evidence>
<dbReference type="InterPro" id="IPR000014">
    <property type="entry name" value="PAS"/>
</dbReference>
<dbReference type="SUPFAM" id="SSF141868">
    <property type="entry name" value="EAL domain-like"/>
    <property type="match status" value="1"/>
</dbReference>
<feature type="domain" description="EAL" evidence="4">
    <location>
        <begin position="441"/>
        <end position="697"/>
    </location>
</feature>
<proteinExistence type="predicted"/>
<dbReference type="CDD" id="cd17534">
    <property type="entry name" value="REC_DC-like"/>
    <property type="match status" value="1"/>
</dbReference>
<dbReference type="NCBIfam" id="TIGR00254">
    <property type="entry name" value="GGDEF"/>
    <property type="match status" value="1"/>
</dbReference>
<accession>A0A2W4ZMQ7</accession>
<dbReference type="SUPFAM" id="SSF52172">
    <property type="entry name" value="CheY-like"/>
    <property type="match status" value="1"/>
</dbReference>
<dbReference type="InterPro" id="IPR052155">
    <property type="entry name" value="Biofilm_reg_signaling"/>
</dbReference>
<dbReference type="InterPro" id="IPR001633">
    <property type="entry name" value="EAL_dom"/>
</dbReference>
<dbReference type="SUPFAM" id="SSF55785">
    <property type="entry name" value="PYP-like sensor domain (PAS domain)"/>
    <property type="match status" value="1"/>
</dbReference>
<dbReference type="AlphaFoldDB" id="A0A2W4ZMQ7"/>
<dbReference type="InterPro" id="IPR035919">
    <property type="entry name" value="EAL_sf"/>
</dbReference>
<sequence>MESSLAPTSILIVEDEGLIALDIETHLLNLGYQIAGIAETGRLAIQRALASPPPDLILMDIRLKGDMDGIEAASEISAQVDIPIVFLTAFSDENTLNKAKLVSPFAYIRKPFDTADLHISIEIALQKHCSEKIIKQQKNWLNTVLESIGDAVVTTDNDGKITFVNRVAESITQWIKSETLGRPINDVVSLVDRDKNSIENPIFQALRTGQGEPLPEGTLLITKNQQEVPVEDSAVLILDDTQHAHGAVIVFRDVSERVAAKQQLFNHAYYDALTNLPNRSLFVDRLQHLVDLNRRYPNCQFAVLFVDLDRFKIVNDSLGHPIGDQLLIAAAKRLQKCLRPTDTVSRFGGDEFAILLEQCPDFEFVYKLADRINRELSVPYHLSNYNLFSSASIGIVQGQSQYETAEDMVRDADIAMYQAKANGKGRYAIFDDAMHTQVKRRLTLENDLRQAVSDNALTIHYQPIVSLADSAIVGFEALARWEHPEQGLISPDIFIPIAEETGLIVQLDQWVLRQACQQIKVWQDRFSAKAKLGVSVNLSSYHFSQMDVVEQVKQALADAALSAASLRLELTESTLIENTESVAQILLELKNLGIEIYIDDFGTGYSSLSYLHKYPISTLKIDRSFIHHIDSNTDQFEIVRTIIILAKALNMTAIAEGVETEEEIEAIRGLGCEYVQGYYFHRPLTCNQVTTLLENCS</sequence>
<dbReference type="NCBIfam" id="TIGR00229">
    <property type="entry name" value="sensory_box"/>
    <property type="match status" value="1"/>
</dbReference>
<dbReference type="CDD" id="cd00130">
    <property type="entry name" value="PAS"/>
    <property type="match status" value="1"/>
</dbReference>
<keyword evidence="1" id="KW-0597">Phosphoprotein</keyword>
<dbReference type="InterPro" id="IPR029787">
    <property type="entry name" value="Nucleotide_cyclase"/>
</dbReference>
<dbReference type="SMART" id="SM00091">
    <property type="entry name" value="PAS"/>
    <property type="match status" value="1"/>
</dbReference>
<dbReference type="PROSITE" id="PS50887">
    <property type="entry name" value="GGDEF"/>
    <property type="match status" value="1"/>
</dbReference>
<dbReference type="Pfam" id="PF00072">
    <property type="entry name" value="Response_reg"/>
    <property type="match status" value="1"/>
</dbReference>
<dbReference type="GO" id="GO:0006355">
    <property type="term" value="P:regulation of DNA-templated transcription"/>
    <property type="evidence" value="ECO:0007669"/>
    <property type="project" value="InterPro"/>
</dbReference>
<dbReference type="Gene3D" id="3.30.70.270">
    <property type="match status" value="1"/>
</dbReference>
<feature type="modified residue" description="4-aspartylphosphate" evidence="1">
    <location>
        <position position="60"/>
    </location>
</feature>
<dbReference type="InterPro" id="IPR011006">
    <property type="entry name" value="CheY-like_superfamily"/>
</dbReference>
<dbReference type="SMART" id="SM00448">
    <property type="entry name" value="REC"/>
    <property type="match status" value="1"/>
</dbReference>
<reference evidence="7" key="1">
    <citation type="submission" date="2018-04" db="EMBL/GenBank/DDBJ databases">
        <authorList>
            <person name="Cornet L."/>
        </authorList>
    </citation>
    <scope>NUCLEOTIDE SEQUENCE [LARGE SCALE GENOMIC DNA]</scope>
</reference>
<evidence type="ECO:0000313" key="6">
    <source>
        <dbReference type="EMBL" id="PZO59525.1"/>
    </source>
</evidence>
<gene>
    <name evidence="6" type="ORF">DCF15_03780</name>
</gene>
<dbReference type="InterPro" id="IPR001789">
    <property type="entry name" value="Sig_transdc_resp-reg_receiver"/>
</dbReference>
<feature type="domain" description="PAS" evidence="3">
    <location>
        <begin position="137"/>
        <end position="194"/>
    </location>
</feature>
<dbReference type="Pfam" id="PF00989">
    <property type="entry name" value="PAS"/>
    <property type="match status" value="1"/>
</dbReference>
<organism evidence="6 7">
    <name type="scientific">Phormidesmis priestleyi</name>
    <dbReference type="NCBI Taxonomy" id="268141"/>
    <lineage>
        <taxon>Bacteria</taxon>
        <taxon>Bacillati</taxon>
        <taxon>Cyanobacteriota</taxon>
        <taxon>Cyanophyceae</taxon>
        <taxon>Leptolyngbyales</taxon>
        <taxon>Leptolyngbyaceae</taxon>
        <taxon>Phormidesmis</taxon>
    </lineage>
</organism>
<dbReference type="InterPro" id="IPR000160">
    <property type="entry name" value="GGDEF_dom"/>
</dbReference>
<feature type="domain" description="GGDEF" evidence="5">
    <location>
        <begin position="299"/>
        <end position="432"/>
    </location>
</feature>
<evidence type="ECO:0000259" key="2">
    <source>
        <dbReference type="PROSITE" id="PS50110"/>
    </source>
</evidence>
<reference evidence="6 7" key="2">
    <citation type="submission" date="2018-06" db="EMBL/GenBank/DDBJ databases">
        <title>Metagenomic assembly of (sub)arctic Cyanobacteria and their associated microbiome from non-axenic cultures.</title>
        <authorList>
            <person name="Baurain D."/>
        </authorList>
    </citation>
    <scope>NUCLEOTIDE SEQUENCE [LARGE SCALE GENOMIC DNA]</scope>
    <source>
        <strain evidence="6">ULC027bin1</strain>
    </source>
</reference>
<dbReference type="InterPro" id="IPR035965">
    <property type="entry name" value="PAS-like_dom_sf"/>
</dbReference>
<comment type="caution">
    <text evidence="6">The sequence shown here is derived from an EMBL/GenBank/DDBJ whole genome shotgun (WGS) entry which is preliminary data.</text>
</comment>
<name>A0A2W4ZMQ7_9CYAN</name>
<dbReference type="PROSITE" id="PS50112">
    <property type="entry name" value="PAS"/>
    <property type="match status" value="1"/>
</dbReference>
<dbReference type="Gene3D" id="3.30.450.20">
    <property type="entry name" value="PAS domain"/>
    <property type="match status" value="1"/>
</dbReference>
<evidence type="ECO:0000259" key="5">
    <source>
        <dbReference type="PROSITE" id="PS50887"/>
    </source>
</evidence>
<dbReference type="GO" id="GO:0000160">
    <property type="term" value="P:phosphorelay signal transduction system"/>
    <property type="evidence" value="ECO:0007669"/>
    <property type="project" value="InterPro"/>
</dbReference>
<dbReference type="Gene3D" id="3.20.20.450">
    <property type="entry name" value="EAL domain"/>
    <property type="match status" value="1"/>
</dbReference>
<dbReference type="CDD" id="cd01949">
    <property type="entry name" value="GGDEF"/>
    <property type="match status" value="1"/>
</dbReference>
<dbReference type="SMART" id="SM00267">
    <property type="entry name" value="GGDEF"/>
    <property type="match status" value="1"/>
</dbReference>
<dbReference type="Pfam" id="PF00990">
    <property type="entry name" value="GGDEF"/>
    <property type="match status" value="1"/>
</dbReference>
<dbReference type="InterPro" id="IPR013767">
    <property type="entry name" value="PAS_fold"/>
</dbReference>
<dbReference type="Pfam" id="PF00563">
    <property type="entry name" value="EAL"/>
    <property type="match status" value="1"/>
</dbReference>
<dbReference type="FunFam" id="3.20.20.450:FF:000001">
    <property type="entry name" value="Cyclic di-GMP phosphodiesterase yahA"/>
    <property type="match status" value="1"/>
</dbReference>
<dbReference type="SUPFAM" id="SSF55073">
    <property type="entry name" value="Nucleotide cyclase"/>
    <property type="match status" value="1"/>
</dbReference>
<dbReference type="Gene3D" id="3.40.50.2300">
    <property type="match status" value="1"/>
</dbReference>
<evidence type="ECO:0000313" key="7">
    <source>
        <dbReference type="Proteomes" id="UP000249794"/>
    </source>
</evidence>
<dbReference type="CDD" id="cd01948">
    <property type="entry name" value="EAL"/>
    <property type="match status" value="1"/>
</dbReference>
<dbReference type="PROSITE" id="PS50883">
    <property type="entry name" value="EAL"/>
    <property type="match status" value="1"/>
</dbReference>
<dbReference type="PANTHER" id="PTHR44757">
    <property type="entry name" value="DIGUANYLATE CYCLASE DGCP"/>
    <property type="match status" value="1"/>
</dbReference>
<evidence type="ECO:0000259" key="3">
    <source>
        <dbReference type="PROSITE" id="PS50112"/>
    </source>
</evidence>
<dbReference type="InterPro" id="IPR043128">
    <property type="entry name" value="Rev_trsase/Diguanyl_cyclase"/>
</dbReference>
<dbReference type="SMART" id="SM00052">
    <property type="entry name" value="EAL"/>
    <property type="match status" value="1"/>
</dbReference>
<evidence type="ECO:0000256" key="1">
    <source>
        <dbReference type="PROSITE-ProRule" id="PRU00169"/>
    </source>
</evidence>
<feature type="domain" description="Response regulatory" evidence="2">
    <location>
        <begin position="9"/>
        <end position="125"/>
    </location>
</feature>
<dbReference type="EMBL" id="QBMP01000022">
    <property type="protein sequence ID" value="PZO59525.1"/>
    <property type="molecule type" value="Genomic_DNA"/>
</dbReference>
<dbReference type="Proteomes" id="UP000249794">
    <property type="component" value="Unassembled WGS sequence"/>
</dbReference>
<dbReference type="PROSITE" id="PS50110">
    <property type="entry name" value="RESPONSE_REGULATORY"/>
    <property type="match status" value="1"/>
</dbReference>